<dbReference type="AlphaFoldDB" id="A0A2M7G5W1"/>
<accession>A0A2M7G5W1</accession>
<gene>
    <name evidence="7" type="ORF">COW36_08030</name>
</gene>
<sequence length="321" mass="34755">MFRVGITRPLEAGAWDAYLATDWELENLNKPSQEQLQAAMRHCDGLVTMLTDRIDQDLLLSARGGPLKIIANHAVGIENIDLKTAAELGIAVTNTPGVLTHATAEFALSLLLNLLRRISEGERLIRSGQWTGWEPTQLLGSSLKGKKLGILGAGRIGQAFGHMAYALGAELAYTSRIRKPEFEQKTQAHWLDFSDLLAWSEILSLHLPGGPATRHLLNADTLSHLQPGTLLINTGRGTSIDERALAEALQSGHLGGAALDVYEQEPAIPSELLACPNLILAPHLGSATIETRRAMALRCLENLKAVFAGQPAPNQVEWPQS</sequence>
<protein>
    <submittedName>
        <fullName evidence="7">D-glycerate dehydrogenase</fullName>
    </submittedName>
</protein>
<dbReference type="Pfam" id="PF02826">
    <property type="entry name" value="2-Hacid_dh_C"/>
    <property type="match status" value="1"/>
</dbReference>
<dbReference type="Proteomes" id="UP000231019">
    <property type="component" value="Unassembled WGS sequence"/>
</dbReference>
<evidence type="ECO:0000256" key="3">
    <source>
        <dbReference type="ARBA" id="ARBA00023027"/>
    </source>
</evidence>
<dbReference type="PANTHER" id="PTHR10996:SF178">
    <property type="entry name" value="2-HYDROXYACID DEHYDROGENASE YGL185C-RELATED"/>
    <property type="match status" value="1"/>
</dbReference>
<organism evidence="7 8">
    <name type="scientific">bacterium (Candidatus Blackallbacteria) CG17_big_fil_post_rev_8_21_14_2_50_48_46</name>
    <dbReference type="NCBI Taxonomy" id="2014261"/>
    <lineage>
        <taxon>Bacteria</taxon>
        <taxon>Candidatus Blackallbacteria</taxon>
    </lineage>
</organism>
<evidence type="ECO:0000259" key="6">
    <source>
        <dbReference type="Pfam" id="PF02826"/>
    </source>
</evidence>
<dbReference type="EMBL" id="PFFQ01000023">
    <property type="protein sequence ID" value="PIW17437.1"/>
    <property type="molecule type" value="Genomic_DNA"/>
</dbReference>
<comment type="similarity">
    <text evidence="1 4">Belongs to the D-isomer specific 2-hydroxyacid dehydrogenase family.</text>
</comment>
<keyword evidence="3" id="KW-0520">NAD</keyword>
<dbReference type="SUPFAM" id="SSF51735">
    <property type="entry name" value="NAD(P)-binding Rossmann-fold domains"/>
    <property type="match status" value="1"/>
</dbReference>
<name>A0A2M7G5W1_9BACT</name>
<feature type="domain" description="D-isomer specific 2-hydroxyacid dehydrogenase catalytic" evidence="5">
    <location>
        <begin position="20"/>
        <end position="316"/>
    </location>
</feature>
<dbReference type="InterPro" id="IPR050223">
    <property type="entry name" value="D-isomer_2-hydroxyacid_DH"/>
</dbReference>
<dbReference type="GO" id="GO:0030267">
    <property type="term" value="F:glyoxylate reductase (NADPH) activity"/>
    <property type="evidence" value="ECO:0007669"/>
    <property type="project" value="TreeGrafter"/>
</dbReference>
<evidence type="ECO:0000259" key="5">
    <source>
        <dbReference type="Pfam" id="PF00389"/>
    </source>
</evidence>
<evidence type="ECO:0000256" key="2">
    <source>
        <dbReference type="ARBA" id="ARBA00023002"/>
    </source>
</evidence>
<dbReference type="InterPro" id="IPR036291">
    <property type="entry name" value="NAD(P)-bd_dom_sf"/>
</dbReference>
<dbReference type="GO" id="GO:0016618">
    <property type="term" value="F:hydroxypyruvate reductase [NAD(P)H] activity"/>
    <property type="evidence" value="ECO:0007669"/>
    <property type="project" value="TreeGrafter"/>
</dbReference>
<dbReference type="InterPro" id="IPR006139">
    <property type="entry name" value="D-isomer_2_OHA_DH_cat_dom"/>
</dbReference>
<feature type="domain" description="D-isomer specific 2-hydroxyacid dehydrogenase NAD-binding" evidence="6">
    <location>
        <begin position="108"/>
        <end position="285"/>
    </location>
</feature>
<evidence type="ECO:0000313" key="7">
    <source>
        <dbReference type="EMBL" id="PIW17437.1"/>
    </source>
</evidence>
<dbReference type="PANTHER" id="PTHR10996">
    <property type="entry name" value="2-HYDROXYACID DEHYDROGENASE-RELATED"/>
    <property type="match status" value="1"/>
</dbReference>
<dbReference type="CDD" id="cd05301">
    <property type="entry name" value="GDH"/>
    <property type="match status" value="1"/>
</dbReference>
<proteinExistence type="inferred from homology"/>
<dbReference type="InterPro" id="IPR006140">
    <property type="entry name" value="D-isomer_DH_NAD-bd"/>
</dbReference>
<evidence type="ECO:0000313" key="8">
    <source>
        <dbReference type="Proteomes" id="UP000231019"/>
    </source>
</evidence>
<dbReference type="GO" id="GO:0005829">
    <property type="term" value="C:cytosol"/>
    <property type="evidence" value="ECO:0007669"/>
    <property type="project" value="TreeGrafter"/>
</dbReference>
<dbReference type="GO" id="GO:0051287">
    <property type="term" value="F:NAD binding"/>
    <property type="evidence" value="ECO:0007669"/>
    <property type="project" value="InterPro"/>
</dbReference>
<dbReference type="FunFam" id="3.40.50.720:FF:000203">
    <property type="entry name" value="D-3-phosphoglycerate dehydrogenase (SerA)"/>
    <property type="match status" value="1"/>
</dbReference>
<dbReference type="Pfam" id="PF00389">
    <property type="entry name" value="2-Hacid_dh"/>
    <property type="match status" value="1"/>
</dbReference>
<dbReference type="Gene3D" id="3.40.50.720">
    <property type="entry name" value="NAD(P)-binding Rossmann-like Domain"/>
    <property type="match status" value="2"/>
</dbReference>
<evidence type="ECO:0000256" key="4">
    <source>
        <dbReference type="RuleBase" id="RU003719"/>
    </source>
</evidence>
<comment type="caution">
    <text evidence="7">The sequence shown here is derived from an EMBL/GenBank/DDBJ whole genome shotgun (WGS) entry which is preliminary data.</text>
</comment>
<reference evidence="7 8" key="1">
    <citation type="submission" date="2017-09" db="EMBL/GenBank/DDBJ databases">
        <title>Depth-based differentiation of microbial function through sediment-hosted aquifers and enrichment of novel symbionts in the deep terrestrial subsurface.</title>
        <authorList>
            <person name="Probst A.J."/>
            <person name="Ladd B."/>
            <person name="Jarett J.K."/>
            <person name="Geller-Mcgrath D.E."/>
            <person name="Sieber C.M."/>
            <person name="Emerson J.B."/>
            <person name="Anantharaman K."/>
            <person name="Thomas B.C."/>
            <person name="Malmstrom R."/>
            <person name="Stieglmeier M."/>
            <person name="Klingl A."/>
            <person name="Woyke T."/>
            <person name="Ryan C.M."/>
            <person name="Banfield J.F."/>
        </authorList>
    </citation>
    <scope>NUCLEOTIDE SEQUENCE [LARGE SCALE GENOMIC DNA]</scope>
    <source>
        <strain evidence="7">CG17_big_fil_post_rev_8_21_14_2_50_48_46</strain>
    </source>
</reference>
<evidence type="ECO:0000256" key="1">
    <source>
        <dbReference type="ARBA" id="ARBA00005854"/>
    </source>
</evidence>
<dbReference type="SUPFAM" id="SSF52283">
    <property type="entry name" value="Formate/glycerate dehydrogenase catalytic domain-like"/>
    <property type="match status" value="1"/>
</dbReference>
<keyword evidence="2 4" id="KW-0560">Oxidoreductase</keyword>